<dbReference type="AlphaFoldDB" id="A0A165YY47"/>
<dbReference type="PROSITE" id="PS50294">
    <property type="entry name" value="WD_REPEATS_REGION"/>
    <property type="match status" value="1"/>
</dbReference>
<dbReference type="SUPFAM" id="SSF50978">
    <property type="entry name" value="WD40 repeat-like"/>
    <property type="match status" value="1"/>
</dbReference>
<feature type="compositionally biased region" description="Polar residues" evidence="4">
    <location>
        <begin position="996"/>
        <end position="1012"/>
    </location>
</feature>
<dbReference type="PROSITE" id="PS00678">
    <property type="entry name" value="WD_REPEATS_1"/>
    <property type="match status" value="1"/>
</dbReference>
<dbReference type="InterPro" id="IPR001680">
    <property type="entry name" value="WD40_rpt"/>
</dbReference>
<feature type="compositionally biased region" description="Basic and acidic residues" evidence="4">
    <location>
        <begin position="464"/>
        <end position="485"/>
    </location>
</feature>
<dbReference type="CDD" id="cd11605">
    <property type="entry name" value="RWD_DRWD_ELF-like"/>
    <property type="match status" value="1"/>
</dbReference>
<feature type="compositionally biased region" description="Basic and acidic residues" evidence="4">
    <location>
        <begin position="564"/>
        <end position="576"/>
    </location>
</feature>
<feature type="region of interest" description="Disordered" evidence="4">
    <location>
        <begin position="406"/>
        <end position="425"/>
    </location>
</feature>
<dbReference type="InterPro" id="IPR019775">
    <property type="entry name" value="WD40_repeat_CS"/>
</dbReference>
<dbReference type="SMART" id="SM00320">
    <property type="entry name" value="WD40"/>
    <property type="match status" value="5"/>
</dbReference>
<feature type="region of interest" description="Disordered" evidence="4">
    <location>
        <begin position="1040"/>
        <end position="1072"/>
    </location>
</feature>
<keyword evidence="2" id="KW-0677">Repeat</keyword>
<feature type="repeat" description="WD" evidence="3">
    <location>
        <begin position="171"/>
        <end position="206"/>
    </location>
</feature>
<feature type="repeat" description="WD" evidence="3">
    <location>
        <begin position="258"/>
        <end position="292"/>
    </location>
</feature>
<feature type="region of interest" description="Disordered" evidence="4">
    <location>
        <begin position="1"/>
        <end position="22"/>
    </location>
</feature>
<feature type="region of interest" description="Disordered" evidence="4">
    <location>
        <begin position="691"/>
        <end position="711"/>
    </location>
</feature>
<feature type="compositionally biased region" description="Polar residues" evidence="4">
    <location>
        <begin position="554"/>
        <end position="563"/>
    </location>
</feature>
<dbReference type="PROSITE" id="PS50082">
    <property type="entry name" value="WD_REPEATS_2"/>
    <property type="match status" value="2"/>
</dbReference>
<dbReference type="Proteomes" id="UP000076798">
    <property type="component" value="Unassembled WGS sequence"/>
</dbReference>
<dbReference type="OrthoDB" id="311712at2759"/>
<organism evidence="5 6">
    <name type="scientific">Sistotremastrum suecicum HHB10207 ss-3</name>
    <dbReference type="NCBI Taxonomy" id="1314776"/>
    <lineage>
        <taxon>Eukaryota</taxon>
        <taxon>Fungi</taxon>
        <taxon>Dikarya</taxon>
        <taxon>Basidiomycota</taxon>
        <taxon>Agaricomycotina</taxon>
        <taxon>Agaricomycetes</taxon>
        <taxon>Sistotremastrales</taxon>
        <taxon>Sistotremastraceae</taxon>
        <taxon>Sistotremastrum</taxon>
    </lineage>
</organism>
<feature type="region of interest" description="Disordered" evidence="4">
    <location>
        <begin position="996"/>
        <end position="1022"/>
    </location>
</feature>
<feature type="compositionally biased region" description="Polar residues" evidence="4">
    <location>
        <begin position="407"/>
        <end position="419"/>
    </location>
</feature>
<evidence type="ECO:0000256" key="4">
    <source>
        <dbReference type="SAM" id="MobiDB-lite"/>
    </source>
</evidence>
<dbReference type="GO" id="GO:0035859">
    <property type="term" value="C:Seh1-associated complex"/>
    <property type="evidence" value="ECO:0007669"/>
    <property type="project" value="TreeGrafter"/>
</dbReference>
<reference evidence="5 6" key="1">
    <citation type="journal article" date="2016" name="Mol. Biol. Evol.">
        <title>Comparative Genomics of Early-Diverging Mushroom-Forming Fungi Provides Insights into the Origins of Lignocellulose Decay Capabilities.</title>
        <authorList>
            <person name="Nagy L.G."/>
            <person name="Riley R."/>
            <person name="Tritt A."/>
            <person name="Adam C."/>
            <person name="Daum C."/>
            <person name="Floudas D."/>
            <person name="Sun H."/>
            <person name="Yadav J.S."/>
            <person name="Pangilinan J."/>
            <person name="Larsson K.H."/>
            <person name="Matsuura K."/>
            <person name="Barry K."/>
            <person name="Labutti K."/>
            <person name="Kuo R."/>
            <person name="Ohm R.A."/>
            <person name="Bhattacharya S.S."/>
            <person name="Shirouzu T."/>
            <person name="Yoshinaga Y."/>
            <person name="Martin F.M."/>
            <person name="Grigoriev I.V."/>
            <person name="Hibbett D.S."/>
        </authorList>
    </citation>
    <scope>NUCLEOTIDE SEQUENCE [LARGE SCALE GENOMIC DNA]</scope>
    <source>
        <strain evidence="5 6">HHB10207 ss-3</strain>
    </source>
</reference>
<evidence type="ECO:0000313" key="5">
    <source>
        <dbReference type="EMBL" id="KZT33733.1"/>
    </source>
</evidence>
<evidence type="ECO:0000256" key="3">
    <source>
        <dbReference type="PROSITE-ProRule" id="PRU00221"/>
    </source>
</evidence>
<dbReference type="PANTHER" id="PTHR46170">
    <property type="entry name" value="GATOR COMPLEX PROTEIN WDR59"/>
    <property type="match status" value="1"/>
</dbReference>
<dbReference type="EMBL" id="KV428222">
    <property type="protein sequence ID" value="KZT33733.1"/>
    <property type="molecule type" value="Genomic_DNA"/>
</dbReference>
<feature type="region of interest" description="Disordered" evidence="4">
    <location>
        <begin position="528"/>
        <end position="576"/>
    </location>
</feature>
<proteinExistence type="predicted"/>
<dbReference type="Pfam" id="PF00400">
    <property type="entry name" value="WD40"/>
    <property type="match status" value="1"/>
</dbReference>
<dbReference type="GO" id="GO:0035591">
    <property type="term" value="F:signaling adaptor activity"/>
    <property type="evidence" value="ECO:0007669"/>
    <property type="project" value="TreeGrafter"/>
</dbReference>
<dbReference type="STRING" id="1314776.A0A165YY47"/>
<keyword evidence="1 3" id="KW-0853">WD repeat</keyword>
<evidence type="ECO:0000256" key="1">
    <source>
        <dbReference type="ARBA" id="ARBA00022574"/>
    </source>
</evidence>
<evidence type="ECO:0000256" key="2">
    <source>
        <dbReference type="ARBA" id="ARBA00022737"/>
    </source>
</evidence>
<dbReference type="InterPro" id="IPR049567">
    <property type="entry name" value="WDR59-like"/>
</dbReference>
<sequence>MLSDQSRSRSRSPHGRHLSAPLSLLSMKRPGWSPSLTDTPETPYYTSSISSIVRTSGGDTSLSEITEDEGAFGRPITVDMREHVHDATSNMSISPTNRDVVLAARNGLFIIDLESPNAVPRHLPQGGTWNVADVQWNPHISHWEYVVSTSNEKLLIWNLSLGGNTAIQTILHKHYRAITDVNWHTHEPNVIASTGLDSWVWLWDIRVNAKPTMGLCAFNPGATQVKWNRHDPNVLASSHLNTVVLWDRRKGTVPLKTFRAHSAKIYGIDWGTMQNPSSLVTCSLDNSIKLWDTQAVIRSDTEDPTPINVINTSYPVWRARNTPFGKGVLALPQRSETTLEMWSWDLINQYPDAPPVAQFAGHKDIVKEYVWRVIGFDNGDPQEYQLITWTKDRMLRLWPIQRETIKGVSSESQRNSSPVRSKRKPTPAIYRPVSFRDIPIFPEVGHTVGDMSVLLPSAEHRSASGDIRVNENEKVIRNTDPEKQSTSDVPSGDPLVIRASTMTRGGKTSSKVDLKPFTWLTSVRIGEAQADSGSGHGSVVQSRQTSRSRPGSVNVASRSAETSAQRDDSLRTEPADTQELLKEEIVNAINALSMYKLELENVDVDVSRTCTIGFQGDWSETSVYMRVTFQFPPAYPLSRNPSDSPDISLERNPLIPRDTRLFLLRTLRSIRDRRPCLEDCLRFLVGDQKYGRQQDSSDDESQERQGTKKAQLSVVRGQKNIPEFRNLQGYFGPNGEIICFFGAPKRFMRGRPMDASPPPMSAKSSNIDPTMFQTGHLSVAVRKLSEFANLHDPTFSLSSNIEADNVVRVMDQLLIGNRRRRATTGSRGREQEVSAQKGQSVLSIRDVAHLVAAEKRVAQVYIISTRNPSALCEENAAIARKHGRYDHERMFRVLQPLVANVAPQQDRYAAVRWGQFPMARQLIVKLYEELCGKKDLQLLAMMAVVLFQAEMLTPNLQAAHLSQPDPHQNPFLTAGRPVQSNPDYFGIRKLSESRQAGTEASWGSRTSDSPTSPVAPRSFTSSISSKSSWSSIINSSGVRLLMGGNQDRSKIDPASPTEQMPPERGAFPSKQNTLEFRRSRNSISETSVSFLQPPVKSAAVPQVISRPRVTIPPSQPRRLTFSQAVTSKSSAVPTKRLVVDLDYDWDADTQPLPQSLMDEQMHKQCEAHIRAYAEMLPHWGLMHKRAELMKCIPKRARDDPWRFTRVIQILAFANATMYHMSPPLQM</sequence>
<dbReference type="InterPro" id="IPR015943">
    <property type="entry name" value="WD40/YVTN_repeat-like_dom_sf"/>
</dbReference>
<name>A0A165YY47_9AGAM</name>
<evidence type="ECO:0000313" key="6">
    <source>
        <dbReference type="Proteomes" id="UP000076798"/>
    </source>
</evidence>
<feature type="compositionally biased region" description="Low complexity" evidence="4">
    <location>
        <begin position="538"/>
        <end position="549"/>
    </location>
</feature>
<keyword evidence="6" id="KW-1185">Reference proteome</keyword>
<feature type="region of interest" description="Disordered" evidence="4">
    <location>
        <begin position="464"/>
        <end position="495"/>
    </location>
</feature>
<dbReference type="Gene3D" id="2.130.10.10">
    <property type="entry name" value="YVTN repeat-like/Quinoprotein amine dehydrogenase"/>
    <property type="match status" value="1"/>
</dbReference>
<feature type="compositionally biased region" description="Basic residues" evidence="4">
    <location>
        <begin position="8"/>
        <end position="17"/>
    </location>
</feature>
<gene>
    <name evidence="5" type="ORF">SISSUDRAFT_1065907</name>
</gene>
<dbReference type="GO" id="GO:1904263">
    <property type="term" value="P:positive regulation of TORC1 signaling"/>
    <property type="evidence" value="ECO:0007669"/>
    <property type="project" value="TreeGrafter"/>
</dbReference>
<dbReference type="PANTHER" id="PTHR46170:SF1">
    <property type="entry name" value="GATOR COMPLEX PROTEIN WDR59"/>
    <property type="match status" value="1"/>
</dbReference>
<dbReference type="InterPro" id="IPR036322">
    <property type="entry name" value="WD40_repeat_dom_sf"/>
</dbReference>
<dbReference type="GO" id="GO:0005774">
    <property type="term" value="C:vacuolar membrane"/>
    <property type="evidence" value="ECO:0007669"/>
    <property type="project" value="TreeGrafter"/>
</dbReference>
<accession>A0A165YY47</accession>
<dbReference type="GO" id="GO:0034198">
    <property type="term" value="P:cellular response to amino acid starvation"/>
    <property type="evidence" value="ECO:0007669"/>
    <property type="project" value="TreeGrafter"/>
</dbReference>
<protein>
    <submittedName>
        <fullName evidence="5">Uncharacterized protein</fullName>
    </submittedName>
</protein>